<evidence type="ECO:0000259" key="2">
    <source>
        <dbReference type="Pfam" id="PF26355"/>
    </source>
</evidence>
<sequence length="468" mass="53097">MKLEEALEVIDTALAPDQINTLHQTIFCMAWQGKTYEEIAEASQYDFDYVKHVGHRFWQILSEALSQKVTKRNLHVVFRRWKANQLHQRNHPEPDLSPKQGLVKGTNPIQTGHPQRLPTIYCSPKPLSPDSSTNHLNHASLSLISSPQRTLAQWISGDQCCLITLLGQAGIGKTILAQQLIRDVQDEFEHIIFYSLRNAPVFADLFETILNAIPDVPSTNLRSLPLSMDVMVCTLVEILQNHRLLLVLDNYEMVLQSQQLGNLYRPSYDAYGYLLRLVDELPTKSCLLLTSRECPIGLGLRESRLVRSYQLPGFTPTETQHYFEHLGIPTSLELAQSISEYYGGNPLALKIIADTVRTLFDGHLKEWLNQGQGNIGPIQQMIEQQLNRLAPIERQLMAWLSNQSQPVNVSDIHLQSVGDQIDSSIDLMNALQSLHMRSLICIHQSRVSLLPYLKDYCSQSTNRMVSQT</sequence>
<dbReference type="STRING" id="329726.AM1_5966"/>
<proteinExistence type="predicted"/>
<dbReference type="RefSeq" id="WP_012166104.1">
    <property type="nucleotide sequence ID" value="NC_009925.1"/>
</dbReference>
<dbReference type="EMBL" id="CP000828">
    <property type="protein sequence ID" value="ABW30902.1"/>
    <property type="molecule type" value="Genomic_DNA"/>
</dbReference>
<dbReference type="HOGENOM" id="CLU_025923_2_1_3"/>
<gene>
    <name evidence="3" type="ordered locus">AM1_5966</name>
</gene>
<organism evidence="3 4">
    <name type="scientific">Acaryochloris marina (strain MBIC 11017)</name>
    <dbReference type="NCBI Taxonomy" id="329726"/>
    <lineage>
        <taxon>Bacteria</taxon>
        <taxon>Bacillati</taxon>
        <taxon>Cyanobacteriota</taxon>
        <taxon>Cyanophyceae</taxon>
        <taxon>Acaryochloridales</taxon>
        <taxon>Acaryochloridaceae</taxon>
        <taxon>Acaryochloris</taxon>
    </lineage>
</organism>
<dbReference type="KEGG" id="amr:AM1_5966"/>
<protein>
    <submittedName>
        <fullName evidence="3">Uncharacterized protein</fullName>
    </submittedName>
</protein>
<feature type="domain" description="vWA-MoxR associated protein N-terminal HTH" evidence="2">
    <location>
        <begin position="1"/>
        <end position="80"/>
    </location>
</feature>
<dbReference type="Gene3D" id="3.40.50.300">
    <property type="entry name" value="P-loop containing nucleotide triphosphate hydrolases"/>
    <property type="match status" value="1"/>
</dbReference>
<dbReference type="SUPFAM" id="SSF52540">
    <property type="entry name" value="P-loop containing nucleoside triphosphate hydrolases"/>
    <property type="match status" value="1"/>
</dbReference>
<dbReference type="Pfam" id="PF26355">
    <property type="entry name" value="HTH_VMAP-M9"/>
    <property type="match status" value="1"/>
</dbReference>
<feature type="domain" description="NACHT" evidence="1">
    <location>
        <begin position="163"/>
        <end position="325"/>
    </location>
</feature>
<dbReference type="InterPro" id="IPR058651">
    <property type="entry name" value="HTH_VMAP-M9"/>
</dbReference>
<dbReference type="eggNOG" id="COG3903">
    <property type="taxonomic scope" value="Bacteria"/>
</dbReference>
<dbReference type="InterPro" id="IPR007111">
    <property type="entry name" value="NACHT_NTPase"/>
</dbReference>
<evidence type="ECO:0000313" key="3">
    <source>
        <dbReference type="EMBL" id="ABW30902.1"/>
    </source>
</evidence>
<dbReference type="Pfam" id="PF05729">
    <property type="entry name" value="NACHT"/>
    <property type="match status" value="1"/>
</dbReference>
<evidence type="ECO:0000259" key="1">
    <source>
        <dbReference type="Pfam" id="PF05729"/>
    </source>
</evidence>
<keyword evidence="4" id="KW-1185">Reference proteome</keyword>
<evidence type="ECO:0000313" key="4">
    <source>
        <dbReference type="Proteomes" id="UP000000268"/>
    </source>
</evidence>
<dbReference type="PRINTS" id="PR00364">
    <property type="entry name" value="DISEASERSIST"/>
</dbReference>
<dbReference type="AlphaFoldDB" id="B0C2L4"/>
<dbReference type="InterPro" id="IPR027417">
    <property type="entry name" value="P-loop_NTPase"/>
</dbReference>
<reference evidence="3 4" key="1">
    <citation type="journal article" date="2008" name="Proc. Natl. Acad. Sci. U.S.A.">
        <title>Niche adaptation and genome expansion in the chlorophyll d-producing cyanobacterium Acaryochloris marina.</title>
        <authorList>
            <person name="Swingley W.D."/>
            <person name="Chen M."/>
            <person name="Cheung P.C."/>
            <person name="Conrad A.L."/>
            <person name="Dejesa L.C."/>
            <person name="Hao J."/>
            <person name="Honchak B.M."/>
            <person name="Karbach L.E."/>
            <person name="Kurdoglu A."/>
            <person name="Lahiri S."/>
            <person name="Mastrian S.D."/>
            <person name="Miyashita H."/>
            <person name="Page L."/>
            <person name="Ramakrishna P."/>
            <person name="Satoh S."/>
            <person name="Sattley W.M."/>
            <person name="Shimada Y."/>
            <person name="Taylor H.L."/>
            <person name="Tomo T."/>
            <person name="Tsuchiya T."/>
            <person name="Wang Z.T."/>
            <person name="Raymond J."/>
            <person name="Mimuro M."/>
            <person name="Blankenship R.E."/>
            <person name="Touchman J.W."/>
        </authorList>
    </citation>
    <scope>NUCLEOTIDE SEQUENCE [LARGE SCALE GENOMIC DNA]</scope>
    <source>
        <strain evidence="4">MBIC 11017</strain>
    </source>
</reference>
<name>B0C2L4_ACAM1</name>
<dbReference type="Proteomes" id="UP000000268">
    <property type="component" value="Chromosome"/>
</dbReference>
<accession>B0C2L4</accession>